<proteinExistence type="predicted"/>
<evidence type="ECO:0000256" key="1">
    <source>
        <dbReference type="SAM" id="MobiDB-lite"/>
    </source>
</evidence>
<feature type="region of interest" description="Disordered" evidence="1">
    <location>
        <begin position="35"/>
        <end position="71"/>
    </location>
</feature>
<reference evidence="3" key="1">
    <citation type="submission" date="2017-02" db="UniProtKB">
        <authorList>
            <consortium name="WormBaseParasite"/>
        </authorList>
    </citation>
    <scope>IDENTIFICATION</scope>
</reference>
<accession>A0A0M3HW47</accession>
<keyword evidence="2" id="KW-1185">Reference proteome</keyword>
<name>A0A0M3HW47_ASCLU</name>
<dbReference type="AlphaFoldDB" id="A0A0M3HW47"/>
<sequence>MGSPGNGATHPRSGVIVCKYPAQPGFNQVAYGYPGQQQAYYPPNPQGYPPQGYPQQTYPPQGYGYPQPQVV</sequence>
<dbReference type="WBParaSite" id="ALUE_0000730201-mRNA-1">
    <property type="protein sequence ID" value="ALUE_0000730201-mRNA-1"/>
    <property type="gene ID" value="ALUE_0000730201"/>
</dbReference>
<protein>
    <submittedName>
        <fullName evidence="3">Annexin A7</fullName>
    </submittedName>
</protein>
<evidence type="ECO:0000313" key="3">
    <source>
        <dbReference type="WBParaSite" id="ALUE_0000730201-mRNA-1"/>
    </source>
</evidence>
<organism evidence="2 3">
    <name type="scientific">Ascaris lumbricoides</name>
    <name type="common">Giant roundworm</name>
    <dbReference type="NCBI Taxonomy" id="6252"/>
    <lineage>
        <taxon>Eukaryota</taxon>
        <taxon>Metazoa</taxon>
        <taxon>Ecdysozoa</taxon>
        <taxon>Nematoda</taxon>
        <taxon>Chromadorea</taxon>
        <taxon>Rhabditida</taxon>
        <taxon>Spirurina</taxon>
        <taxon>Ascaridomorpha</taxon>
        <taxon>Ascaridoidea</taxon>
        <taxon>Ascarididae</taxon>
        <taxon>Ascaris</taxon>
    </lineage>
</organism>
<evidence type="ECO:0000313" key="2">
    <source>
        <dbReference type="Proteomes" id="UP000036681"/>
    </source>
</evidence>
<feature type="compositionally biased region" description="Pro residues" evidence="1">
    <location>
        <begin position="42"/>
        <end position="52"/>
    </location>
</feature>
<feature type="compositionally biased region" description="Low complexity" evidence="1">
    <location>
        <begin position="53"/>
        <end position="71"/>
    </location>
</feature>
<dbReference type="Proteomes" id="UP000036681">
    <property type="component" value="Unplaced"/>
</dbReference>